<comment type="caution">
    <text evidence="1">The sequence shown here is derived from an EMBL/GenBank/DDBJ whole genome shotgun (WGS) entry which is preliminary data.</text>
</comment>
<feature type="non-terminal residue" evidence="1">
    <location>
        <position position="1"/>
    </location>
</feature>
<evidence type="ECO:0000313" key="2">
    <source>
        <dbReference type="Proteomes" id="UP000789525"/>
    </source>
</evidence>
<evidence type="ECO:0000313" key="1">
    <source>
        <dbReference type="EMBL" id="CAG8699870.1"/>
    </source>
</evidence>
<name>A0ACA9PD19_9GLOM</name>
<proteinExistence type="predicted"/>
<organism evidence="1 2">
    <name type="scientific">Acaulospora colombiana</name>
    <dbReference type="NCBI Taxonomy" id="27376"/>
    <lineage>
        <taxon>Eukaryota</taxon>
        <taxon>Fungi</taxon>
        <taxon>Fungi incertae sedis</taxon>
        <taxon>Mucoromycota</taxon>
        <taxon>Glomeromycotina</taxon>
        <taxon>Glomeromycetes</taxon>
        <taxon>Diversisporales</taxon>
        <taxon>Acaulosporaceae</taxon>
        <taxon>Acaulospora</taxon>
    </lineage>
</organism>
<reference evidence="1" key="1">
    <citation type="submission" date="2021-06" db="EMBL/GenBank/DDBJ databases">
        <authorList>
            <person name="Kallberg Y."/>
            <person name="Tangrot J."/>
            <person name="Rosling A."/>
        </authorList>
    </citation>
    <scope>NUCLEOTIDE SEQUENCE</scope>
    <source>
        <strain evidence="1">CL356</strain>
    </source>
</reference>
<dbReference type="Proteomes" id="UP000789525">
    <property type="component" value="Unassembled WGS sequence"/>
</dbReference>
<gene>
    <name evidence="1" type="ORF">ACOLOM_LOCUS10193</name>
</gene>
<dbReference type="EMBL" id="CAJVPT010032018">
    <property type="protein sequence ID" value="CAG8699870.1"/>
    <property type="molecule type" value="Genomic_DNA"/>
</dbReference>
<keyword evidence="2" id="KW-1185">Reference proteome</keyword>
<sequence>PEPEVIKTTDPASTSKKDDEKEEEKQKVENSKTEKDVNEKNIEVKPPSIPPKPEQYILHRDFFYLRESGLRRKRQEKEAHNVLRQLPSVPKTSLNNTNN</sequence>
<accession>A0ACA9PD19</accession>
<protein>
    <submittedName>
        <fullName evidence="1">2753_t:CDS:1</fullName>
    </submittedName>
</protein>